<proteinExistence type="predicted"/>
<evidence type="ECO:0000259" key="2">
    <source>
        <dbReference type="SMART" id="SM00382"/>
    </source>
</evidence>
<dbReference type="InterPro" id="IPR003593">
    <property type="entry name" value="AAA+_ATPase"/>
</dbReference>
<evidence type="ECO:0000256" key="1">
    <source>
        <dbReference type="SAM" id="MobiDB-lite"/>
    </source>
</evidence>
<dbReference type="Proteomes" id="UP000027471">
    <property type="component" value="Unassembled WGS sequence"/>
</dbReference>
<feature type="region of interest" description="Disordered" evidence="1">
    <location>
        <begin position="76"/>
        <end position="98"/>
    </location>
</feature>
<gene>
    <name evidence="3" type="ORF">DT23_01695</name>
</gene>
<dbReference type="InterPro" id="IPR050238">
    <property type="entry name" value="DNA_Rep/Repair_Clamp_Loader"/>
</dbReference>
<dbReference type="SMART" id="SM00382">
    <property type="entry name" value="AAA"/>
    <property type="match status" value="1"/>
</dbReference>
<evidence type="ECO:0000313" key="3">
    <source>
        <dbReference type="EMBL" id="KEO61710.1"/>
    </source>
</evidence>
<dbReference type="SUPFAM" id="SSF52540">
    <property type="entry name" value="P-loop containing nucleoside triphosphate hydrolases"/>
    <property type="match status" value="1"/>
</dbReference>
<dbReference type="GO" id="GO:0006261">
    <property type="term" value="P:DNA-templated DNA replication"/>
    <property type="evidence" value="ECO:0007669"/>
    <property type="project" value="TreeGrafter"/>
</dbReference>
<dbReference type="RefSeq" id="WP_038127459.1">
    <property type="nucleotide sequence ID" value="NZ_AUNB01000001.1"/>
</dbReference>
<dbReference type="eggNOG" id="COG0470">
    <property type="taxonomic scope" value="Bacteria"/>
</dbReference>
<dbReference type="OrthoDB" id="9811073at2"/>
<comment type="caution">
    <text evidence="3">The sequence shown here is derived from an EMBL/GenBank/DDBJ whole genome shotgun (WGS) entry which is preliminary data.</text>
</comment>
<dbReference type="AlphaFoldDB" id="A0A074K0J2"/>
<dbReference type="PANTHER" id="PTHR11669:SF8">
    <property type="entry name" value="DNA POLYMERASE III SUBUNIT DELTA"/>
    <property type="match status" value="1"/>
</dbReference>
<sequence length="374" mass="40062">MSVADLPDPTLAPGARHPRETRVLVGQTRAEEDFLDAFNMGRLHHGWLLTGARGVGKATLAWRIARFLLTRPDDSGPSLFGEPDLPRSLDPDPDHPALARITAGSEPGIFTLKRGPNEKETALSQDIRVDQVRKLKSFLHLSATEGGRRVVIVDAADELNVQAANALLKLLEEPPPRVTFLLIAHQPARLLPTIRSRCRELRLGTLAPEQMEAALAAAEDEGEPPELDHHALAALSGGSVGAAIRLINLEGMTRYANLIKLMATLPQLDRLGAIALAEGCAGKANEPRLELTLGLLELFLARLARTGVAGAPAPQAAPGEADLLTRLSPDERAAMKWATLHQTLGARARHGRAVNLDPASLVMDIVLEITAAAS</sequence>
<dbReference type="STRING" id="1353528.DT23_01695"/>
<dbReference type="NCBIfam" id="NF005677">
    <property type="entry name" value="PRK07471.1"/>
    <property type="match status" value="1"/>
</dbReference>
<name>A0A074K0J2_9RHOB</name>
<evidence type="ECO:0000313" key="4">
    <source>
        <dbReference type="Proteomes" id="UP000027471"/>
    </source>
</evidence>
<keyword evidence="4" id="KW-1185">Reference proteome</keyword>
<accession>A0A074K0J2</accession>
<dbReference type="EMBL" id="AUNB01000001">
    <property type="protein sequence ID" value="KEO61710.1"/>
    <property type="molecule type" value="Genomic_DNA"/>
</dbReference>
<dbReference type="PANTHER" id="PTHR11669">
    <property type="entry name" value="REPLICATION FACTOR C / DNA POLYMERASE III GAMMA-TAU SUBUNIT"/>
    <property type="match status" value="1"/>
</dbReference>
<organism evidence="3 4">
    <name type="scientific">Thioclava indica</name>
    <dbReference type="NCBI Taxonomy" id="1353528"/>
    <lineage>
        <taxon>Bacteria</taxon>
        <taxon>Pseudomonadati</taxon>
        <taxon>Pseudomonadota</taxon>
        <taxon>Alphaproteobacteria</taxon>
        <taxon>Rhodobacterales</taxon>
        <taxon>Paracoccaceae</taxon>
        <taxon>Thioclava</taxon>
    </lineage>
</organism>
<feature type="domain" description="AAA+ ATPase" evidence="2">
    <location>
        <begin position="43"/>
        <end position="205"/>
    </location>
</feature>
<dbReference type="GO" id="GO:0009360">
    <property type="term" value="C:DNA polymerase III complex"/>
    <property type="evidence" value="ECO:0007669"/>
    <property type="project" value="TreeGrafter"/>
</dbReference>
<dbReference type="Gene3D" id="3.40.50.300">
    <property type="entry name" value="P-loop containing nucleotide triphosphate hydrolases"/>
    <property type="match status" value="1"/>
</dbReference>
<dbReference type="Pfam" id="PF13177">
    <property type="entry name" value="DNA_pol3_delta2"/>
    <property type="match status" value="1"/>
</dbReference>
<reference evidence="3 4" key="1">
    <citation type="journal article" date="2015" name="Antonie Van Leeuwenhoek">
        <title>Thioclava indica sp. nov., isolated from surface seawater of the Indian Ocean.</title>
        <authorList>
            <person name="Liu Y."/>
            <person name="Lai Q."/>
            <person name="Du J."/>
            <person name="Xu H."/>
            <person name="Jiang L."/>
            <person name="Shao Z."/>
        </authorList>
    </citation>
    <scope>NUCLEOTIDE SEQUENCE [LARGE SCALE GENOMIC DNA]</scope>
    <source>
        <strain evidence="3 4">DT23-4</strain>
    </source>
</reference>
<feature type="compositionally biased region" description="Basic and acidic residues" evidence="1">
    <location>
        <begin position="84"/>
        <end position="97"/>
    </location>
</feature>
<dbReference type="InterPro" id="IPR027417">
    <property type="entry name" value="P-loop_NTPase"/>
</dbReference>
<protein>
    <recommendedName>
        <fullName evidence="2">AAA+ ATPase domain-containing protein</fullName>
    </recommendedName>
</protein>